<dbReference type="Gene3D" id="2.60.120.260">
    <property type="entry name" value="Galactose-binding domain-like"/>
    <property type="match status" value="1"/>
</dbReference>
<dbReference type="EMBL" id="CH963851">
    <property type="protein sequence ID" value="EDW75027.2"/>
    <property type="molecule type" value="Genomic_DNA"/>
</dbReference>
<reference evidence="2 3" key="1">
    <citation type="journal article" date="2007" name="Nature">
        <title>Evolution of genes and genomes on the Drosophila phylogeny.</title>
        <authorList>
            <consortium name="Drosophila 12 Genomes Consortium"/>
            <person name="Clark A.G."/>
            <person name="Eisen M.B."/>
            <person name="Smith D.R."/>
            <person name="Bergman C.M."/>
            <person name="Oliver B."/>
            <person name="Markow T.A."/>
            <person name="Kaufman T.C."/>
            <person name="Kellis M."/>
            <person name="Gelbart W."/>
            <person name="Iyer V.N."/>
            <person name="Pollard D.A."/>
            <person name="Sackton T.B."/>
            <person name="Larracuente A.M."/>
            <person name="Singh N.D."/>
            <person name="Abad J.P."/>
            <person name="Abt D.N."/>
            <person name="Adryan B."/>
            <person name="Aguade M."/>
            <person name="Akashi H."/>
            <person name="Anderson W.W."/>
            <person name="Aquadro C.F."/>
            <person name="Ardell D.H."/>
            <person name="Arguello R."/>
            <person name="Artieri C.G."/>
            <person name="Barbash D.A."/>
            <person name="Barker D."/>
            <person name="Barsanti P."/>
            <person name="Batterham P."/>
            <person name="Batzoglou S."/>
            <person name="Begun D."/>
            <person name="Bhutkar A."/>
            <person name="Blanco E."/>
            <person name="Bosak S.A."/>
            <person name="Bradley R.K."/>
            <person name="Brand A.D."/>
            <person name="Brent M.R."/>
            <person name="Brooks A.N."/>
            <person name="Brown R.H."/>
            <person name="Butlin R.K."/>
            <person name="Caggese C."/>
            <person name="Calvi B.R."/>
            <person name="Bernardo de Carvalho A."/>
            <person name="Caspi A."/>
            <person name="Castrezana S."/>
            <person name="Celniker S.E."/>
            <person name="Chang J.L."/>
            <person name="Chapple C."/>
            <person name="Chatterji S."/>
            <person name="Chinwalla A."/>
            <person name="Civetta A."/>
            <person name="Clifton S.W."/>
            <person name="Comeron J.M."/>
            <person name="Costello J.C."/>
            <person name="Coyne J.A."/>
            <person name="Daub J."/>
            <person name="David R.G."/>
            <person name="Delcher A.L."/>
            <person name="Delehaunty K."/>
            <person name="Do C.B."/>
            <person name="Ebling H."/>
            <person name="Edwards K."/>
            <person name="Eickbush T."/>
            <person name="Evans J.D."/>
            <person name="Filipski A."/>
            <person name="Findeiss S."/>
            <person name="Freyhult E."/>
            <person name="Fulton L."/>
            <person name="Fulton R."/>
            <person name="Garcia A.C."/>
            <person name="Gardiner A."/>
            <person name="Garfield D.A."/>
            <person name="Garvin B.E."/>
            <person name="Gibson G."/>
            <person name="Gilbert D."/>
            <person name="Gnerre S."/>
            <person name="Godfrey J."/>
            <person name="Good R."/>
            <person name="Gotea V."/>
            <person name="Gravely B."/>
            <person name="Greenberg A.J."/>
            <person name="Griffiths-Jones S."/>
            <person name="Gross S."/>
            <person name="Guigo R."/>
            <person name="Gustafson E.A."/>
            <person name="Haerty W."/>
            <person name="Hahn M.W."/>
            <person name="Halligan D.L."/>
            <person name="Halpern A.L."/>
            <person name="Halter G.M."/>
            <person name="Han M.V."/>
            <person name="Heger A."/>
            <person name="Hillier L."/>
            <person name="Hinrichs A.S."/>
            <person name="Holmes I."/>
            <person name="Hoskins R.A."/>
            <person name="Hubisz M.J."/>
            <person name="Hultmark D."/>
            <person name="Huntley M.A."/>
            <person name="Jaffe D.B."/>
            <person name="Jagadeeshan S."/>
            <person name="Jeck W.R."/>
            <person name="Johnson J."/>
            <person name="Jones C.D."/>
            <person name="Jordan W.C."/>
            <person name="Karpen G.H."/>
            <person name="Kataoka E."/>
            <person name="Keightley P.D."/>
            <person name="Kheradpour P."/>
            <person name="Kirkness E.F."/>
            <person name="Koerich L.B."/>
            <person name="Kristiansen K."/>
            <person name="Kudrna D."/>
            <person name="Kulathinal R.J."/>
            <person name="Kumar S."/>
            <person name="Kwok R."/>
            <person name="Lander E."/>
            <person name="Langley C.H."/>
            <person name="Lapoint R."/>
            <person name="Lazzaro B.P."/>
            <person name="Lee S.J."/>
            <person name="Levesque L."/>
            <person name="Li R."/>
            <person name="Lin C.F."/>
            <person name="Lin M.F."/>
            <person name="Lindblad-Toh K."/>
            <person name="Llopart A."/>
            <person name="Long M."/>
            <person name="Low L."/>
            <person name="Lozovsky E."/>
            <person name="Lu J."/>
            <person name="Luo M."/>
            <person name="Machado C.A."/>
            <person name="Makalowski W."/>
            <person name="Marzo M."/>
            <person name="Matsuda M."/>
            <person name="Matzkin L."/>
            <person name="McAllister B."/>
            <person name="McBride C.S."/>
            <person name="McKernan B."/>
            <person name="McKernan K."/>
            <person name="Mendez-Lago M."/>
            <person name="Minx P."/>
            <person name="Mollenhauer M.U."/>
            <person name="Montooth K."/>
            <person name="Mount S.M."/>
            <person name="Mu X."/>
            <person name="Myers E."/>
            <person name="Negre B."/>
            <person name="Newfeld S."/>
            <person name="Nielsen R."/>
            <person name="Noor M.A."/>
            <person name="O'Grady P."/>
            <person name="Pachter L."/>
            <person name="Papaceit M."/>
            <person name="Parisi M.J."/>
            <person name="Parisi M."/>
            <person name="Parts L."/>
            <person name="Pedersen J.S."/>
            <person name="Pesole G."/>
            <person name="Phillippy A.M."/>
            <person name="Ponting C.P."/>
            <person name="Pop M."/>
            <person name="Porcelli D."/>
            <person name="Powell J.R."/>
            <person name="Prohaska S."/>
            <person name="Pruitt K."/>
            <person name="Puig M."/>
            <person name="Quesneville H."/>
            <person name="Ram K.R."/>
            <person name="Rand D."/>
            <person name="Rasmussen M.D."/>
            <person name="Reed L.K."/>
            <person name="Reenan R."/>
            <person name="Reily A."/>
            <person name="Remington K.A."/>
            <person name="Rieger T.T."/>
            <person name="Ritchie M.G."/>
            <person name="Robin C."/>
            <person name="Rogers Y.H."/>
            <person name="Rohde C."/>
            <person name="Rozas J."/>
            <person name="Rubenfield M.J."/>
            <person name="Ruiz A."/>
            <person name="Russo S."/>
            <person name="Salzberg S.L."/>
            <person name="Sanchez-Gracia A."/>
            <person name="Saranga D.J."/>
            <person name="Sato H."/>
            <person name="Schaeffer S.W."/>
            <person name="Schatz M.C."/>
            <person name="Schlenke T."/>
            <person name="Schwartz R."/>
            <person name="Segarra C."/>
            <person name="Singh R.S."/>
            <person name="Sirot L."/>
            <person name="Sirota M."/>
            <person name="Sisneros N.B."/>
            <person name="Smith C.D."/>
            <person name="Smith T.F."/>
            <person name="Spieth J."/>
            <person name="Stage D.E."/>
            <person name="Stark A."/>
            <person name="Stephan W."/>
            <person name="Strausberg R.L."/>
            <person name="Strempel S."/>
            <person name="Sturgill D."/>
            <person name="Sutton G."/>
            <person name="Sutton G.G."/>
            <person name="Tao W."/>
            <person name="Teichmann S."/>
            <person name="Tobari Y.N."/>
            <person name="Tomimura Y."/>
            <person name="Tsolas J.M."/>
            <person name="Valente V.L."/>
            <person name="Venter E."/>
            <person name="Venter J.C."/>
            <person name="Vicario S."/>
            <person name="Vieira F.G."/>
            <person name="Vilella A.J."/>
            <person name="Villasante A."/>
            <person name="Walenz B."/>
            <person name="Wang J."/>
            <person name="Wasserman M."/>
            <person name="Watts T."/>
            <person name="Wilson D."/>
            <person name="Wilson R.K."/>
            <person name="Wing R.A."/>
            <person name="Wolfner M.F."/>
            <person name="Wong A."/>
            <person name="Wong G.K."/>
            <person name="Wu C.I."/>
            <person name="Wu G."/>
            <person name="Yamamoto D."/>
            <person name="Yang H.P."/>
            <person name="Yang S.P."/>
            <person name="Yorke J.A."/>
            <person name="Yoshida K."/>
            <person name="Zdobnov E."/>
            <person name="Zhang P."/>
            <person name="Zhang Y."/>
            <person name="Zimin A.V."/>
            <person name="Baldwin J."/>
            <person name="Abdouelleil A."/>
            <person name="Abdulkadir J."/>
            <person name="Abebe A."/>
            <person name="Abera B."/>
            <person name="Abreu J."/>
            <person name="Acer S.C."/>
            <person name="Aftuck L."/>
            <person name="Alexander A."/>
            <person name="An P."/>
            <person name="Anderson E."/>
            <person name="Anderson S."/>
            <person name="Arachi H."/>
            <person name="Azer M."/>
            <person name="Bachantsang P."/>
            <person name="Barry A."/>
            <person name="Bayul T."/>
            <person name="Berlin A."/>
            <person name="Bessette D."/>
            <person name="Bloom T."/>
            <person name="Blye J."/>
            <person name="Boguslavskiy L."/>
            <person name="Bonnet C."/>
            <person name="Boukhgalter B."/>
            <person name="Bourzgui I."/>
            <person name="Brown A."/>
            <person name="Cahill P."/>
            <person name="Channer S."/>
            <person name="Cheshatsang Y."/>
            <person name="Chuda L."/>
            <person name="Citroen M."/>
            <person name="Collymore A."/>
            <person name="Cooke P."/>
            <person name="Costello M."/>
            <person name="D'Aco K."/>
            <person name="Daza R."/>
            <person name="De Haan G."/>
            <person name="DeGray S."/>
            <person name="DeMaso C."/>
            <person name="Dhargay N."/>
            <person name="Dooley K."/>
            <person name="Dooley E."/>
            <person name="Doricent M."/>
            <person name="Dorje P."/>
            <person name="Dorjee K."/>
            <person name="Dupes A."/>
            <person name="Elong R."/>
            <person name="Falk J."/>
            <person name="Farina A."/>
            <person name="Faro S."/>
            <person name="Ferguson D."/>
            <person name="Fisher S."/>
            <person name="Foley C.D."/>
            <person name="Franke A."/>
            <person name="Friedrich D."/>
            <person name="Gadbois L."/>
            <person name="Gearin G."/>
            <person name="Gearin C.R."/>
            <person name="Giannoukos G."/>
            <person name="Goode T."/>
            <person name="Graham J."/>
            <person name="Grandbois E."/>
            <person name="Grewal S."/>
            <person name="Gyaltsen K."/>
            <person name="Hafez N."/>
            <person name="Hagos B."/>
            <person name="Hall J."/>
            <person name="Henson C."/>
            <person name="Hollinger A."/>
            <person name="Honan T."/>
            <person name="Huard M.D."/>
            <person name="Hughes L."/>
            <person name="Hurhula B."/>
            <person name="Husby M.E."/>
            <person name="Kamat A."/>
            <person name="Kanga B."/>
            <person name="Kashin S."/>
            <person name="Khazanovich D."/>
            <person name="Kisner P."/>
            <person name="Lance K."/>
            <person name="Lara M."/>
            <person name="Lee W."/>
            <person name="Lennon N."/>
            <person name="Letendre F."/>
            <person name="LeVine R."/>
            <person name="Lipovsky A."/>
            <person name="Liu X."/>
            <person name="Liu J."/>
            <person name="Liu S."/>
            <person name="Lokyitsang T."/>
            <person name="Lokyitsang Y."/>
            <person name="Lubonja R."/>
            <person name="Lui A."/>
            <person name="MacDonald P."/>
            <person name="Magnisalis V."/>
            <person name="Maru K."/>
            <person name="Matthews C."/>
            <person name="McCusker W."/>
            <person name="McDonough S."/>
            <person name="Mehta T."/>
            <person name="Meldrim J."/>
            <person name="Meneus L."/>
            <person name="Mihai O."/>
            <person name="Mihalev A."/>
            <person name="Mihova T."/>
            <person name="Mittelman R."/>
            <person name="Mlenga V."/>
            <person name="Montmayeur A."/>
            <person name="Mulrain L."/>
            <person name="Navidi A."/>
            <person name="Naylor J."/>
            <person name="Negash T."/>
            <person name="Nguyen T."/>
            <person name="Nguyen N."/>
            <person name="Nicol R."/>
            <person name="Norbu C."/>
            <person name="Norbu N."/>
            <person name="Novod N."/>
            <person name="O'Neill B."/>
            <person name="Osman S."/>
            <person name="Markiewicz E."/>
            <person name="Oyono O.L."/>
            <person name="Patti C."/>
            <person name="Phunkhang P."/>
            <person name="Pierre F."/>
            <person name="Priest M."/>
            <person name="Raghuraman S."/>
            <person name="Rege F."/>
            <person name="Reyes R."/>
            <person name="Rise C."/>
            <person name="Rogov P."/>
            <person name="Ross K."/>
            <person name="Ryan E."/>
            <person name="Settipalli S."/>
            <person name="Shea T."/>
            <person name="Sherpa N."/>
            <person name="Shi L."/>
            <person name="Shih D."/>
            <person name="Sparrow T."/>
            <person name="Spaulding J."/>
            <person name="Stalker J."/>
            <person name="Stange-Thomann N."/>
            <person name="Stavropoulos S."/>
            <person name="Stone C."/>
            <person name="Strader C."/>
            <person name="Tesfaye S."/>
            <person name="Thomson T."/>
            <person name="Thoulutsang Y."/>
            <person name="Thoulutsang D."/>
            <person name="Topham K."/>
            <person name="Topping I."/>
            <person name="Tsamla T."/>
            <person name="Vassiliev H."/>
            <person name="Vo A."/>
            <person name="Wangchuk T."/>
            <person name="Wangdi T."/>
            <person name="Weiand M."/>
            <person name="Wilkinson J."/>
            <person name="Wilson A."/>
            <person name="Yadav S."/>
            <person name="Young G."/>
            <person name="Yu Q."/>
            <person name="Zembek L."/>
            <person name="Zhong D."/>
            <person name="Zimmer A."/>
            <person name="Zwirko Z."/>
            <person name="Jaffe D.B."/>
            <person name="Alvarez P."/>
            <person name="Brockman W."/>
            <person name="Butler J."/>
            <person name="Chin C."/>
            <person name="Gnerre S."/>
            <person name="Grabherr M."/>
            <person name="Kleber M."/>
            <person name="Mauceli E."/>
            <person name="MacCallum I."/>
        </authorList>
    </citation>
    <scope>NUCLEOTIDE SEQUENCE [LARGE SCALE GENOMIC DNA]</scope>
    <source>
        <strain evidence="3">Tucson 14030-0811.24</strain>
    </source>
</reference>
<feature type="domain" description="Cytosolic endo-beta-N-acetylglucosaminidase TIM barrel" evidence="1">
    <location>
        <begin position="96"/>
        <end position="387"/>
    </location>
</feature>
<dbReference type="eggNOG" id="KOG2331">
    <property type="taxonomic scope" value="Eukaryota"/>
</dbReference>
<dbReference type="InParanoid" id="B4MSD8"/>
<evidence type="ECO:0000313" key="3">
    <source>
        <dbReference type="Proteomes" id="UP000007798"/>
    </source>
</evidence>
<dbReference type="HOGENOM" id="CLU_032246_2_0_1"/>
<dbReference type="InterPro" id="IPR032979">
    <property type="entry name" value="ENGase"/>
</dbReference>
<dbReference type="PANTHER" id="PTHR13246:SF1">
    <property type="entry name" value="CYTOSOLIC ENDO-BETA-N-ACETYLGLUCOSAMINIDASE"/>
    <property type="match status" value="1"/>
</dbReference>
<dbReference type="GO" id="GO:0033925">
    <property type="term" value="F:mannosyl-glycoprotein endo-beta-N-acetylglucosaminidase activity"/>
    <property type="evidence" value="ECO:0007669"/>
    <property type="project" value="UniProtKB-EC"/>
</dbReference>
<proteinExistence type="predicted"/>
<dbReference type="AlphaFoldDB" id="B4MSD8"/>
<evidence type="ECO:0000313" key="2">
    <source>
        <dbReference type="EMBL" id="EDW75027.2"/>
    </source>
</evidence>
<dbReference type="KEGG" id="dwi:6641412"/>
<dbReference type="Gene3D" id="3.20.20.80">
    <property type="entry name" value="Glycosidases"/>
    <property type="match status" value="1"/>
</dbReference>
<dbReference type="OrthoDB" id="284473at2759"/>
<organism evidence="2 3">
    <name type="scientific">Drosophila willistoni</name>
    <name type="common">Fruit fly</name>
    <dbReference type="NCBI Taxonomy" id="7260"/>
    <lineage>
        <taxon>Eukaryota</taxon>
        <taxon>Metazoa</taxon>
        <taxon>Ecdysozoa</taxon>
        <taxon>Arthropoda</taxon>
        <taxon>Hexapoda</taxon>
        <taxon>Insecta</taxon>
        <taxon>Pterygota</taxon>
        <taxon>Neoptera</taxon>
        <taxon>Endopterygota</taxon>
        <taxon>Diptera</taxon>
        <taxon>Brachycera</taxon>
        <taxon>Muscomorpha</taxon>
        <taxon>Ephydroidea</taxon>
        <taxon>Drosophilidae</taxon>
        <taxon>Drosophila</taxon>
        <taxon>Sophophora</taxon>
    </lineage>
</organism>
<dbReference type="GO" id="GO:0005829">
    <property type="term" value="C:cytosol"/>
    <property type="evidence" value="ECO:0007669"/>
    <property type="project" value="UniProtKB-SubCell"/>
</dbReference>
<dbReference type="CDD" id="cd06547">
    <property type="entry name" value="GH85_ENGase"/>
    <property type="match status" value="1"/>
</dbReference>
<dbReference type="FunCoup" id="B4MSD8">
    <property type="interactions" value="68"/>
</dbReference>
<dbReference type="PANTHER" id="PTHR13246">
    <property type="entry name" value="ENDO BETA N-ACETYLGLUCOSAMINIDASE"/>
    <property type="match status" value="1"/>
</dbReference>
<gene>
    <name evidence="2" type="primary">Dwil\GK19954</name>
    <name evidence="2" type="ORF">Dwil_GK19954</name>
</gene>
<keyword evidence="3" id="KW-1185">Reference proteome</keyword>
<dbReference type="InterPro" id="IPR005201">
    <property type="entry name" value="TIM_ENGase"/>
</dbReference>
<dbReference type="STRING" id="7260.B4MSD8"/>
<accession>B4MSD8</accession>
<sequence length="600" mass="69548">MLRWQNQETNSEFQLTYELAAQLEAEPLRNNQQLLDFQVRSRHIRWPEYVQPLDTEVRGQSVYLDKQSDFVSSLRRPLDAGNRRELLVCHDMMGNYLNDRHFHSSEKYDDYRFLHWSAVDYFCYFSHQYVTIPPSGWLNAAHRHGVPVLGTYIVEGDQGSRLLHEVLANVESVQRIVAAMTRLCLHFGFEGWLVNVECRVRAESMANLYRFVEELRQATENQVPHGRVIWYDSVIDNGDLSWQNELNERNVRFFRLSHGTLINYNWNDRSLEHTAAIVSQEQTSPHRVFMGLDVFGRGQIGRFQSSQTLSRIAAKGFSGGIFAPAWCFETLQQFGYNIRQTQGDDSVNAAFLDRNERWWSRLWPWLATHPYRSLPFYTDFCVGSGKSNYERGRRHSHRSFFNLAQQSLQPSVPLVGNAEHCFDSVYQGGNCLRIINYERAFRLLLTDFDLTHGVLLLGYAFKQDQIKDSSNTFDLVLRFSPISDQNEDLYVFCGLYDDIMVPGRCYISPLDHSLDDKFSINQLSSGHSPISDDWQVRHYVVKFDGPVRLLDIGVKCSRSELSTGNSYLGAVYVNSLSLGDCQSVHRKTEINVFTQKLWQK</sequence>
<dbReference type="Proteomes" id="UP000007798">
    <property type="component" value="Unassembled WGS sequence"/>
</dbReference>
<protein>
    <recommendedName>
        <fullName evidence="1">Cytosolic endo-beta-N-acetylglucosaminidase TIM barrel domain-containing protein</fullName>
    </recommendedName>
</protein>
<dbReference type="PROSITE" id="PS00639">
    <property type="entry name" value="THIOL_PROTEASE_HIS"/>
    <property type="match status" value="1"/>
</dbReference>
<evidence type="ECO:0000259" key="1">
    <source>
        <dbReference type="Pfam" id="PF03644"/>
    </source>
</evidence>
<name>B4MSD8_DROWI</name>
<dbReference type="Pfam" id="PF03644">
    <property type="entry name" value="Glyco_hydro_85"/>
    <property type="match status" value="1"/>
</dbReference>
<dbReference type="InterPro" id="IPR025660">
    <property type="entry name" value="Pept_his_AS"/>
</dbReference>